<protein>
    <recommendedName>
        <fullName evidence="3">Acyl-CoA synthetase short-chain family member 3, mitochondrial</fullName>
        <ecNumber evidence="2">6.2.1.1</ecNumber>
    </recommendedName>
    <alternativeName>
        <fullName evidence="4">Acetate--CoA ligase 3</fullName>
    </alternativeName>
</protein>
<comment type="caution">
    <text evidence="8">The sequence shown here is derived from an EMBL/GenBank/DDBJ whole genome shotgun (WGS) entry which is preliminary data.</text>
</comment>
<dbReference type="GO" id="GO:0003987">
    <property type="term" value="F:acetate-CoA ligase activity"/>
    <property type="evidence" value="ECO:0007669"/>
    <property type="project" value="UniProtKB-EC"/>
</dbReference>
<evidence type="ECO:0000259" key="6">
    <source>
        <dbReference type="Pfam" id="PF00501"/>
    </source>
</evidence>
<keyword evidence="9" id="KW-1185">Reference proteome</keyword>
<dbReference type="EC" id="6.2.1.1" evidence="2"/>
<evidence type="ECO:0000313" key="8">
    <source>
        <dbReference type="EMBL" id="KAG8223344.1"/>
    </source>
</evidence>
<evidence type="ECO:0000256" key="1">
    <source>
        <dbReference type="ARBA" id="ARBA00006432"/>
    </source>
</evidence>
<dbReference type="PANTHER" id="PTHR43347">
    <property type="entry name" value="ACYL-COA SYNTHETASE"/>
    <property type="match status" value="1"/>
</dbReference>
<dbReference type="Gene3D" id="3.40.50.12780">
    <property type="entry name" value="N-terminal domain of ligase-like"/>
    <property type="match status" value="2"/>
</dbReference>
<gene>
    <name evidence="8" type="ORF">J437_LFUL001222</name>
</gene>
<dbReference type="InterPro" id="IPR000873">
    <property type="entry name" value="AMP-dep_synth/lig_dom"/>
</dbReference>
<evidence type="ECO:0000256" key="3">
    <source>
        <dbReference type="ARBA" id="ARBA00040004"/>
    </source>
</evidence>
<name>A0A8K0JVZ7_LADFU</name>
<comment type="catalytic activity">
    <reaction evidence="5">
        <text>butanoate + ATP + CoA = butanoyl-CoA + AMP + diphosphate</text>
        <dbReference type="Rhea" id="RHEA:46172"/>
        <dbReference type="ChEBI" id="CHEBI:17968"/>
        <dbReference type="ChEBI" id="CHEBI:30616"/>
        <dbReference type="ChEBI" id="CHEBI:33019"/>
        <dbReference type="ChEBI" id="CHEBI:57287"/>
        <dbReference type="ChEBI" id="CHEBI:57371"/>
        <dbReference type="ChEBI" id="CHEBI:456215"/>
    </reaction>
    <physiologicalReaction direction="left-to-right" evidence="5">
        <dbReference type="Rhea" id="RHEA:46173"/>
    </physiologicalReaction>
</comment>
<feature type="domain" description="AMP-dependent synthetase/ligase" evidence="6">
    <location>
        <begin position="656"/>
        <end position="834"/>
    </location>
</feature>
<feature type="domain" description="Acetyl-coenzyme A synthetase N-terminal" evidence="7">
    <location>
        <begin position="28"/>
        <end position="82"/>
    </location>
</feature>
<dbReference type="GO" id="GO:0005759">
    <property type="term" value="C:mitochondrial matrix"/>
    <property type="evidence" value="ECO:0007669"/>
    <property type="project" value="TreeGrafter"/>
</dbReference>
<dbReference type="Proteomes" id="UP000792457">
    <property type="component" value="Unassembled WGS sequence"/>
</dbReference>
<dbReference type="EMBL" id="KZ308157">
    <property type="protein sequence ID" value="KAG8223344.1"/>
    <property type="molecule type" value="Genomic_DNA"/>
</dbReference>
<evidence type="ECO:0000256" key="2">
    <source>
        <dbReference type="ARBA" id="ARBA00013275"/>
    </source>
</evidence>
<dbReference type="InterPro" id="IPR032387">
    <property type="entry name" value="ACAS_N"/>
</dbReference>
<dbReference type="OrthoDB" id="1706066at2759"/>
<evidence type="ECO:0000256" key="5">
    <source>
        <dbReference type="ARBA" id="ARBA00047935"/>
    </source>
</evidence>
<evidence type="ECO:0000313" key="9">
    <source>
        <dbReference type="Proteomes" id="UP000792457"/>
    </source>
</evidence>
<evidence type="ECO:0000256" key="4">
    <source>
        <dbReference type="ARBA" id="ARBA00042755"/>
    </source>
</evidence>
<dbReference type="Pfam" id="PF16177">
    <property type="entry name" value="ACAS_N"/>
    <property type="match status" value="1"/>
</dbReference>
<dbReference type="SUPFAM" id="SSF56801">
    <property type="entry name" value="Acetyl-CoA synthetase-like"/>
    <property type="match status" value="2"/>
</dbReference>
<dbReference type="AlphaFoldDB" id="A0A8K0JVZ7"/>
<dbReference type="PANTHER" id="PTHR43347:SF3">
    <property type="entry name" value="ACYL-COA SYNTHETASE SHORT-CHAIN FAMILY MEMBER 3, MITOCHONDRIAL"/>
    <property type="match status" value="1"/>
</dbReference>
<feature type="domain" description="AMP-dependent synthetase/ligase" evidence="6">
    <location>
        <begin position="89"/>
        <end position="297"/>
    </location>
</feature>
<comment type="similarity">
    <text evidence="1">Belongs to the ATP-dependent AMP-binding enzyme family.</text>
</comment>
<reference evidence="8" key="1">
    <citation type="submission" date="2013-04" db="EMBL/GenBank/DDBJ databases">
        <authorList>
            <person name="Qu J."/>
            <person name="Murali S.C."/>
            <person name="Bandaranaike D."/>
            <person name="Bellair M."/>
            <person name="Blankenburg K."/>
            <person name="Chao H."/>
            <person name="Dinh H."/>
            <person name="Doddapaneni H."/>
            <person name="Downs B."/>
            <person name="Dugan-Rocha S."/>
            <person name="Elkadiri S."/>
            <person name="Gnanaolivu R.D."/>
            <person name="Hernandez B."/>
            <person name="Javaid M."/>
            <person name="Jayaseelan J.C."/>
            <person name="Lee S."/>
            <person name="Li M."/>
            <person name="Ming W."/>
            <person name="Munidasa M."/>
            <person name="Muniz J."/>
            <person name="Nguyen L."/>
            <person name="Ongeri F."/>
            <person name="Osuji N."/>
            <person name="Pu L.-L."/>
            <person name="Puazo M."/>
            <person name="Qu C."/>
            <person name="Quiroz J."/>
            <person name="Raj R."/>
            <person name="Weissenberger G."/>
            <person name="Xin Y."/>
            <person name="Zou X."/>
            <person name="Han Y."/>
            <person name="Richards S."/>
            <person name="Worley K."/>
            <person name="Muzny D."/>
            <person name="Gibbs R."/>
        </authorList>
    </citation>
    <scope>NUCLEOTIDE SEQUENCE</scope>
    <source>
        <strain evidence="8">Sampled in the wild</strain>
    </source>
</reference>
<evidence type="ECO:0000259" key="7">
    <source>
        <dbReference type="Pfam" id="PF16177"/>
    </source>
</evidence>
<reference evidence="8" key="2">
    <citation type="submission" date="2017-10" db="EMBL/GenBank/DDBJ databases">
        <title>Ladona fulva Genome sequencing and assembly.</title>
        <authorList>
            <person name="Murali S."/>
            <person name="Richards S."/>
            <person name="Bandaranaike D."/>
            <person name="Bellair M."/>
            <person name="Blankenburg K."/>
            <person name="Chao H."/>
            <person name="Dinh H."/>
            <person name="Doddapaneni H."/>
            <person name="Dugan-Rocha S."/>
            <person name="Elkadiri S."/>
            <person name="Gnanaolivu R."/>
            <person name="Hernandez B."/>
            <person name="Skinner E."/>
            <person name="Javaid M."/>
            <person name="Lee S."/>
            <person name="Li M."/>
            <person name="Ming W."/>
            <person name="Munidasa M."/>
            <person name="Muniz J."/>
            <person name="Nguyen L."/>
            <person name="Hughes D."/>
            <person name="Osuji N."/>
            <person name="Pu L.-L."/>
            <person name="Puazo M."/>
            <person name="Qu C."/>
            <person name="Quiroz J."/>
            <person name="Raj R."/>
            <person name="Weissenberger G."/>
            <person name="Xin Y."/>
            <person name="Zou X."/>
            <person name="Han Y."/>
            <person name="Worley K."/>
            <person name="Muzny D."/>
            <person name="Gibbs R."/>
        </authorList>
    </citation>
    <scope>NUCLEOTIDE SEQUENCE</scope>
    <source>
        <strain evidence="8">Sampled in the wild</strain>
    </source>
</reference>
<dbReference type="GO" id="GO:0050218">
    <property type="term" value="F:propionate-CoA ligase activity"/>
    <property type="evidence" value="ECO:0007669"/>
    <property type="project" value="TreeGrafter"/>
</dbReference>
<organism evidence="8 9">
    <name type="scientific">Ladona fulva</name>
    <name type="common">Scarce chaser dragonfly</name>
    <name type="synonym">Libellula fulva</name>
    <dbReference type="NCBI Taxonomy" id="123851"/>
    <lineage>
        <taxon>Eukaryota</taxon>
        <taxon>Metazoa</taxon>
        <taxon>Ecdysozoa</taxon>
        <taxon>Arthropoda</taxon>
        <taxon>Hexapoda</taxon>
        <taxon>Insecta</taxon>
        <taxon>Pterygota</taxon>
        <taxon>Palaeoptera</taxon>
        <taxon>Odonata</taxon>
        <taxon>Epiprocta</taxon>
        <taxon>Anisoptera</taxon>
        <taxon>Libelluloidea</taxon>
        <taxon>Libellulidae</taxon>
        <taxon>Ladona</taxon>
    </lineage>
</organism>
<sequence>MPTNGHREENEESLSSFTHENEIWAVEYDRAFKNSLENPEEFWAEIGHELTWFKPWDKVMDNTNPPFTKWFVGGMLNACYNAVDRHVENGHGERIALIHDSPVTSTIHHITYSQLLDKVSRLAGVYSSIGVMKGDRVLIYMPMIPEAIISMLATARLGAIHSVVFGGFAARELRTRIEHAEPTVIVAASCGVEPNKIIRYRCILQEALSHSKHKPTHVIMYERPEITLEYHKSEGKYFEEITELDWEESLQAATPHECIPVEANDPLYILYTSGTTDQPKGVVRPVGGHLATLCWTMHAVYGMKPPKKSPISICNGEAPENCLLNTSEKFEHSDVAKGTQASDSIEQQDNDRIITSSISETDEEKELSVSNQSKNWNLINSNACRVKNEQVISAKYVEPMENGDDIHFLPEVKVDCEGKTNDQDSLVNISSTPTSNNILSKVCMKMRQLITGMKEKKSNESISYNHKSLNESLNEVISSGNIDHKNPTCTGHSSKILESGNLIIKDGQLAMGEHKNENLSQITGLDSKEDVCIFGEVNNVVANIVVSKSLKIPLQKSNCHLKNADVKSLHLTNEFSQETWDPNQEEIFQIHDGCLYNQFSSHYPNHLQIGKRKSDLNVKPEEKCDITSKIKSKNSHSTLEKSHKLPRCKSKIKSLNDESQYNQSKVWWAASDMGWVVGHSYVCYAPLTAGLTSVMYEGKPDRTPDPGQYFRVIQQHRVNAILTAPTALRVIKRVDPNAVYGKQYSTDSLETIFVAGENLDQSTKAWAEKTFKVDVVNHWWQTETGHSITATCIGLGHSSKHPPGLSTGKPFPVRILRDDGSEAAIGEEGRIAARLPLPPGTLSTLYKNPEMFNSLDSEEDVDAAQRISSDLICMVRELVGPIAAFRLASPVPALPKTRSGKIPRKSVARMARGLPLKV</sequence>
<accession>A0A8K0JVZ7</accession>
<proteinExistence type="inferred from homology"/>
<dbReference type="Pfam" id="PF00501">
    <property type="entry name" value="AMP-binding"/>
    <property type="match status" value="2"/>
</dbReference>
<dbReference type="InterPro" id="IPR042099">
    <property type="entry name" value="ANL_N_sf"/>
</dbReference>